<feature type="domain" description="HTH HARE-type" evidence="3">
    <location>
        <begin position="230"/>
        <end position="290"/>
    </location>
</feature>
<dbReference type="InterPro" id="IPR036388">
    <property type="entry name" value="WH-like_DNA-bd_sf"/>
</dbReference>
<dbReference type="InterPro" id="IPR050239">
    <property type="entry name" value="Sigma-70_RNA_pol_init_factors"/>
</dbReference>
<dbReference type="GO" id="GO:0003700">
    <property type="term" value="F:DNA-binding transcription factor activity"/>
    <property type="evidence" value="ECO:0007669"/>
    <property type="project" value="InterPro"/>
</dbReference>
<evidence type="ECO:0000313" key="4">
    <source>
        <dbReference type="EMBL" id="OGI84180.1"/>
    </source>
</evidence>
<comment type="caution">
    <text evidence="4">The sequence shown here is derived from an EMBL/GenBank/DDBJ whole genome shotgun (WGS) entry which is preliminary data.</text>
</comment>
<evidence type="ECO:0000259" key="2">
    <source>
        <dbReference type="Pfam" id="PF04545"/>
    </source>
</evidence>
<dbReference type="PANTHER" id="PTHR30603:SF47">
    <property type="entry name" value="RNA POLYMERASE SIGMA FACTOR SIGD, CHLOROPLASTIC"/>
    <property type="match status" value="1"/>
</dbReference>
<proteinExistence type="predicted"/>
<dbReference type="PANTHER" id="PTHR30603">
    <property type="entry name" value="RNA POLYMERASE SIGMA FACTOR RPO"/>
    <property type="match status" value="1"/>
</dbReference>
<dbReference type="InterPro" id="IPR013324">
    <property type="entry name" value="RNA_pol_sigma_r3/r4-like"/>
</dbReference>
<dbReference type="PRINTS" id="PR00046">
    <property type="entry name" value="SIGMA70FCT"/>
</dbReference>
<dbReference type="SUPFAM" id="SSF88659">
    <property type="entry name" value="Sigma3 and sigma4 domains of RNA polymerase sigma factors"/>
    <property type="match status" value="1"/>
</dbReference>
<evidence type="ECO:0000259" key="3">
    <source>
        <dbReference type="Pfam" id="PF05066"/>
    </source>
</evidence>
<dbReference type="Pfam" id="PF05066">
    <property type="entry name" value="HARE-HTH"/>
    <property type="match status" value="1"/>
</dbReference>
<dbReference type="EMBL" id="MFUO01000007">
    <property type="protein sequence ID" value="OGI84180.1"/>
    <property type="molecule type" value="Genomic_DNA"/>
</dbReference>
<organism evidence="4 5">
    <name type="scientific">Candidatus Nomurabacteria bacterium RIFCSPLOWO2_01_FULL_33_17</name>
    <dbReference type="NCBI Taxonomy" id="1801764"/>
    <lineage>
        <taxon>Bacteria</taxon>
        <taxon>Candidatus Nomuraibacteriota</taxon>
    </lineage>
</organism>
<sequence>MPTTKDKQVKGAKISFKPKQVTKKLIGHLQDRSHDVVVSRFGLGTDLEHRTLEAIGSKYGITRERVRQIEHAALQAIRKHSAFKEEGPVFNELKSLMKDLGSLIEEDELLENVSTDKSTQNHIHFYLVLGDDFKKIKEDEHFKSRWHVDEELANQVHSALHSLYSSLGDTELVTEGDFITKFIEHCRKENAEILSDEVAKRYLRTSKKIGKNPLGEWGKAGTSGVKTRGIKDYAYLMMRKHGSPMHFREVAKAISETFGKKTHTATCHNELIKDDRFILVGRGIYALKEWGYKPGIVREVIKDIIKKYGPLSKEDIVDHVMKERYLKKNTILVNLQNAKYFKKNKNSLYTLS</sequence>
<dbReference type="AlphaFoldDB" id="A0A1F6WQQ0"/>
<dbReference type="Proteomes" id="UP000178184">
    <property type="component" value="Unassembled WGS sequence"/>
</dbReference>
<evidence type="ECO:0000256" key="1">
    <source>
        <dbReference type="ARBA" id="ARBA00023163"/>
    </source>
</evidence>
<gene>
    <name evidence="4" type="ORF">A2903_01445</name>
</gene>
<keyword evidence="1" id="KW-0804">Transcription</keyword>
<dbReference type="CDD" id="cd06171">
    <property type="entry name" value="Sigma70_r4"/>
    <property type="match status" value="1"/>
</dbReference>
<dbReference type="InterPro" id="IPR007630">
    <property type="entry name" value="RNA_pol_sigma70_r4"/>
</dbReference>
<dbReference type="Pfam" id="PF04545">
    <property type="entry name" value="Sigma70_r4"/>
    <property type="match status" value="1"/>
</dbReference>
<reference evidence="4 5" key="1">
    <citation type="journal article" date="2016" name="Nat. Commun.">
        <title>Thousands of microbial genomes shed light on interconnected biogeochemical processes in an aquifer system.</title>
        <authorList>
            <person name="Anantharaman K."/>
            <person name="Brown C.T."/>
            <person name="Hug L.A."/>
            <person name="Sharon I."/>
            <person name="Castelle C.J."/>
            <person name="Probst A.J."/>
            <person name="Thomas B.C."/>
            <person name="Singh A."/>
            <person name="Wilkins M.J."/>
            <person name="Karaoz U."/>
            <person name="Brodie E.L."/>
            <person name="Williams K.H."/>
            <person name="Hubbard S.S."/>
            <person name="Banfield J.F."/>
        </authorList>
    </citation>
    <scope>NUCLEOTIDE SEQUENCE [LARGE SCALE GENOMIC DNA]</scope>
</reference>
<dbReference type="Gene3D" id="1.10.10.10">
    <property type="entry name" value="Winged helix-like DNA-binding domain superfamily/Winged helix DNA-binding domain"/>
    <property type="match status" value="1"/>
</dbReference>
<feature type="domain" description="RNA polymerase sigma-70 region 4" evidence="2">
    <location>
        <begin position="26"/>
        <end position="79"/>
    </location>
</feature>
<dbReference type="InterPro" id="IPR000943">
    <property type="entry name" value="RNA_pol_sigma70"/>
</dbReference>
<dbReference type="Gene3D" id="1.10.10.1250">
    <property type="entry name" value="RNA polymerase, subunit delta, N-terminal domain"/>
    <property type="match status" value="1"/>
</dbReference>
<protein>
    <submittedName>
        <fullName evidence="4">Uncharacterized protein</fullName>
    </submittedName>
</protein>
<dbReference type="InterPro" id="IPR007759">
    <property type="entry name" value="Asxl_HARE-HTH"/>
</dbReference>
<dbReference type="STRING" id="1801764.A2903_01445"/>
<accession>A0A1F6WQQ0</accession>
<dbReference type="InterPro" id="IPR038087">
    <property type="entry name" value="RNAP_delta_N_dom_sf"/>
</dbReference>
<evidence type="ECO:0000313" key="5">
    <source>
        <dbReference type="Proteomes" id="UP000178184"/>
    </source>
</evidence>
<dbReference type="GO" id="GO:0006352">
    <property type="term" value="P:DNA-templated transcription initiation"/>
    <property type="evidence" value="ECO:0007669"/>
    <property type="project" value="InterPro"/>
</dbReference>
<name>A0A1F6WQQ0_9BACT</name>